<evidence type="ECO:0000256" key="2">
    <source>
        <dbReference type="SAM" id="Phobius"/>
    </source>
</evidence>
<reference evidence="3" key="1">
    <citation type="submission" date="2021-07" db="EMBL/GenBank/DDBJ databases">
        <authorList>
            <person name="Catto M.A."/>
            <person name="Jacobson A."/>
            <person name="Kennedy G."/>
            <person name="Labadie P."/>
            <person name="Hunt B.G."/>
            <person name="Srinivasan R."/>
        </authorList>
    </citation>
    <scope>NUCLEOTIDE SEQUENCE</scope>
    <source>
        <strain evidence="3">PL_HMW_Pooled</strain>
        <tissue evidence="3">Head</tissue>
    </source>
</reference>
<feature type="transmembrane region" description="Helical" evidence="2">
    <location>
        <begin position="71"/>
        <end position="92"/>
    </location>
</feature>
<evidence type="ECO:0000313" key="4">
    <source>
        <dbReference type="Proteomes" id="UP001219518"/>
    </source>
</evidence>
<protein>
    <submittedName>
        <fullName evidence="3">Autophagy-related protein 14</fullName>
    </submittedName>
</protein>
<feature type="compositionally biased region" description="Acidic residues" evidence="1">
    <location>
        <begin position="320"/>
        <end position="331"/>
    </location>
</feature>
<reference evidence="3" key="2">
    <citation type="journal article" date="2023" name="BMC Genomics">
        <title>Pest status, molecular evolution, and epigenetic factors derived from the genome assembly of Frankliniella fusca, a thysanopteran phytovirus vector.</title>
        <authorList>
            <person name="Catto M.A."/>
            <person name="Labadie P.E."/>
            <person name="Jacobson A.L."/>
            <person name="Kennedy G.G."/>
            <person name="Srinivasan R."/>
            <person name="Hunt B.G."/>
        </authorList>
    </citation>
    <scope>NUCLEOTIDE SEQUENCE</scope>
    <source>
        <strain evidence="3">PL_HMW_Pooled</strain>
    </source>
</reference>
<comment type="caution">
    <text evidence="3">The sequence shown here is derived from an EMBL/GenBank/DDBJ whole genome shotgun (WGS) entry which is preliminary data.</text>
</comment>
<name>A0AAE1HIK5_9NEOP</name>
<proteinExistence type="predicted"/>
<gene>
    <name evidence="3" type="ORF">KUF71_011118</name>
</gene>
<accession>A0AAE1HIK5</accession>
<organism evidence="3 4">
    <name type="scientific">Frankliniella fusca</name>
    <dbReference type="NCBI Taxonomy" id="407009"/>
    <lineage>
        <taxon>Eukaryota</taxon>
        <taxon>Metazoa</taxon>
        <taxon>Ecdysozoa</taxon>
        <taxon>Arthropoda</taxon>
        <taxon>Hexapoda</taxon>
        <taxon>Insecta</taxon>
        <taxon>Pterygota</taxon>
        <taxon>Neoptera</taxon>
        <taxon>Paraneoptera</taxon>
        <taxon>Thysanoptera</taxon>
        <taxon>Terebrantia</taxon>
        <taxon>Thripoidea</taxon>
        <taxon>Thripidae</taxon>
        <taxon>Frankliniella</taxon>
    </lineage>
</organism>
<feature type="transmembrane region" description="Helical" evidence="2">
    <location>
        <begin position="207"/>
        <end position="235"/>
    </location>
</feature>
<dbReference type="EMBL" id="JAHWGI010001056">
    <property type="protein sequence ID" value="KAK3921942.1"/>
    <property type="molecule type" value="Genomic_DNA"/>
</dbReference>
<feature type="compositionally biased region" description="Low complexity" evidence="1">
    <location>
        <begin position="301"/>
        <end position="315"/>
    </location>
</feature>
<dbReference type="Proteomes" id="UP001219518">
    <property type="component" value="Unassembled WGS sequence"/>
</dbReference>
<keyword evidence="2" id="KW-1133">Transmembrane helix</keyword>
<keyword evidence="2" id="KW-0812">Transmembrane</keyword>
<keyword evidence="2" id="KW-0472">Membrane</keyword>
<feature type="compositionally biased region" description="Basic and acidic residues" evidence="1">
    <location>
        <begin position="336"/>
        <end position="349"/>
    </location>
</feature>
<feature type="region of interest" description="Disordered" evidence="1">
    <location>
        <begin position="295"/>
        <end position="355"/>
    </location>
</feature>
<dbReference type="AlphaFoldDB" id="A0AAE1HIK5"/>
<evidence type="ECO:0000256" key="1">
    <source>
        <dbReference type="SAM" id="MobiDB-lite"/>
    </source>
</evidence>
<evidence type="ECO:0000313" key="3">
    <source>
        <dbReference type="EMBL" id="KAK3921942.1"/>
    </source>
</evidence>
<sequence>MCTTYTWLAYQWPERERQGERGRVDPPAHPPVLHLPRLPAAVPMPCIHEEDEVADDEAVRRVPRRRHARHWVGLAIVGVQMAAWCLVGALLMHRGVTNLRRRDAALLRAAAAADILPAAATTTSTSAPPSWTLLGTGPEDEVLGEEVEATTVDADVDDFDEDDFPEDSFRDVLRKSWSSYVPMRPSPGLVAPREDAPLPPPAPPGRVVGTGAATAVVMVTVGGVMLVVGPAFMAIKIMDVYQRQRRLSKLSQKDDPPPSYDEVAEKAPRYSALFQVLENGELSALPLAGAVESPEQAVEDSASAPAAAATAATAAVEECGVQDDDGEEEPDASTPLRHEEGARPRQGDRTRRKSV</sequence>
<keyword evidence="4" id="KW-1185">Reference proteome</keyword>